<feature type="region of interest" description="Disordered" evidence="2">
    <location>
        <begin position="124"/>
        <end position="187"/>
    </location>
</feature>
<feature type="coiled-coil region" evidence="1">
    <location>
        <begin position="34"/>
        <end position="84"/>
    </location>
</feature>
<dbReference type="Pfam" id="PF02179">
    <property type="entry name" value="BAG"/>
    <property type="match status" value="1"/>
</dbReference>
<protein>
    <submittedName>
        <fullName evidence="4">BAG domain</fullName>
    </submittedName>
</protein>
<dbReference type="Gene3D" id="1.20.58.120">
    <property type="entry name" value="BAG domain"/>
    <property type="match status" value="1"/>
</dbReference>
<feature type="compositionally biased region" description="Acidic residues" evidence="2">
    <location>
        <begin position="319"/>
        <end position="332"/>
    </location>
</feature>
<dbReference type="AlphaFoldDB" id="A0A8H7H5T5"/>
<dbReference type="Proteomes" id="UP000650582">
    <property type="component" value="Unassembled WGS sequence"/>
</dbReference>
<dbReference type="PROSITE" id="PS51035">
    <property type="entry name" value="BAG"/>
    <property type="match status" value="1"/>
</dbReference>
<comment type="caution">
    <text evidence="4">The sequence shown here is derived from an EMBL/GenBank/DDBJ whole genome shotgun (WGS) entry which is preliminary data.</text>
</comment>
<feature type="compositionally biased region" description="Low complexity" evidence="2">
    <location>
        <begin position="421"/>
        <end position="430"/>
    </location>
</feature>
<feature type="compositionally biased region" description="Low complexity" evidence="2">
    <location>
        <begin position="153"/>
        <end position="171"/>
    </location>
</feature>
<evidence type="ECO:0000256" key="2">
    <source>
        <dbReference type="SAM" id="MobiDB-lite"/>
    </source>
</evidence>
<name>A0A8H7H5T5_9AGAM</name>
<dbReference type="InterPro" id="IPR003103">
    <property type="entry name" value="BAG_domain"/>
</dbReference>
<feature type="compositionally biased region" description="Basic and acidic residues" evidence="2">
    <location>
        <begin position="466"/>
        <end position="475"/>
    </location>
</feature>
<evidence type="ECO:0000256" key="1">
    <source>
        <dbReference type="SAM" id="Coils"/>
    </source>
</evidence>
<accession>A0A8H7H5T5</accession>
<gene>
    <name evidence="4" type="ORF">RHS04_06841</name>
</gene>
<evidence type="ECO:0000313" key="5">
    <source>
        <dbReference type="Proteomes" id="UP000650582"/>
    </source>
</evidence>
<dbReference type="EMBL" id="JACYCC010000128">
    <property type="protein sequence ID" value="KAF8674913.1"/>
    <property type="molecule type" value="Genomic_DNA"/>
</dbReference>
<feature type="region of interest" description="Disordered" evidence="2">
    <location>
        <begin position="381"/>
        <end position="475"/>
    </location>
</feature>
<feature type="compositionally biased region" description="Acidic residues" evidence="2">
    <location>
        <begin position="449"/>
        <end position="465"/>
    </location>
</feature>
<evidence type="ECO:0000313" key="4">
    <source>
        <dbReference type="EMBL" id="KAF8674913.1"/>
    </source>
</evidence>
<organism evidence="4 5">
    <name type="scientific">Rhizoctonia solani</name>
    <dbReference type="NCBI Taxonomy" id="456999"/>
    <lineage>
        <taxon>Eukaryota</taxon>
        <taxon>Fungi</taxon>
        <taxon>Dikarya</taxon>
        <taxon>Basidiomycota</taxon>
        <taxon>Agaricomycotina</taxon>
        <taxon>Agaricomycetes</taxon>
        <taxon>Cantharellales</taxon>
        <taxon>Ceratobasidiaceae</taxon>
        <taxon>Rhizoctonia</taxon>
    </lineage>
</organism>
<proteinExistence type="predicted"/>
<feature type="domain" description="BAG" evidence="3">
    <location>
        <begin position="241"/>
        <end position="281"/>
    </location>
</feature>
<sequence>MFTFAQPSYHHHYIPYEELAMQQELQRRRQMQAYIRRQQEAEEMERRRREYEAAVRRAEYERQVEAELERRRQAELQRRRQAQQCRSRQSMYDGGLEGLLEALYGGQGHRQEVGRVGVNVQEVCTDPELQDRQTNTPLRTPSTPPMFSPTPKPTATDAPASSTQSPAPAEPRSAVETEPEVDEQQIDTAPSHAAIQSILSSFATLQSEFTFPTHIDFLPGPSPKLAYTANNAPVHGYEHALTGLLTKLDGVESYGDAEVRRARKEAVNAIERELERLDKMKTDAWKNTNEPQAEVSAMEACESEIGTAEVDPVSVPLPEDMDLENDSTEAMDSDERTVDEHPSLAVLDPAPASNVQTELASPPDVEQSVHAESVVSPTTLTTVPTSHTMGTERTISSELPGDGTGSTLTTYTPHVESLARSLLSPSPSETSESDVELEDYVDVETMSTSDEEGGEAEEVERDDDLELMRDWDLDF</sequence>
<dbReference type="InterPro" id="IPR036533">
    <property type="entry name" value="BAG_dom_sf"/>
</dbReference>
<dbReference type="GO" id="GO:0051087">
    <property type="term" value="F:protein-folding chaperone binding"/>
    <property type="evidence" value="ECO:0007669"/>
    <property type="project" value="InterPro"/>
</dbReference>
<keyword evidence="1" id="KW-0175">Coiled coil</keyword>
<evidence type="ECO:0000259" key="3">
    <source>
        <dbReference type="PROSITE" id="PS51035"/>
    </source>
</evidence>
<feature type="compositionally biased region" description="Acidic residues" evidence="2">
    <location>
        <begin position="431"/>
        <end position="442"/>
    </location>
</feature>
<feature type="region of interest" description="Disordered" evidence="2">
    <location>
        <begin position="313"/>
        <end position="340"/>
    </location>
</feature>
<reference evidence="4" key="1">
    <citation type="submission" date="2020-09" db="EMBL/GenBank/DDBJ databases">
        <title>Comparative genome analyses of four rice-infecting Rhizoctonia solani isolates reveal extensive enrichment of homogalacturonan modification genes.</title>
        <authorList>
            <person name="Lee D.-Y."/>
            <person name="Jeon J."/>
            <person name="Kim K.-T."/>
            <person name="Cheong K."/>
            <person name="Song H."/>
            <person name="Choi G."/>
            <person name="Ko J."/>
            <person name="Opiyo S.O."/>
            <person name="Zuo S."/>
            <person name="Madhav S."/>
            <person name="Lee Y.-H."/>
            <person name="Wang G.-L."/>
        </authorList>
    </citation>
    <scope>NUCLEOTIDE SEQUENCE</scope>
    <source>
        <strain evidence="4">AG1-IA YN-7</strain>
    </source>
</reference>
<dbReference type="SUPFAM" id="SSF63491">
    <property type="entry name" value="BAG domain"/>
    <property type="match status" value="1"/>
</dbReference>
<feature type="compositionally biased region" description="Pro residues" evidence="2">
    <location>
        <begin position="142"/>
        <end position="152"/>
    </location>
</feature>